<dbReference type="RefSeq" id="WP_205120746.1">
    <property type="nucleotide sequence ID" value="NZ_JAFBCM010000001.1"/>
</dbReference>
<comment type="caution">
    <text evidence="2">The sequence shown here is derived from an EMBL/GenBank/DDBJ whole genome shotgun (WGS) entry which is preliminary data.</text>
</comment>
<dbReference type="Gene3D" id="2.60.120.620">
    <property type="entry name" value="q2cbj1_9rhob like domain"/>
    <property type="match status" value="1"/>
</dbReference>
<feature type="region of interest" description="Disordered" evidence="1">
    <location>
        <begin position="286"/>
        <end position="314"/>
    </location>
</feature>
<dbReference type="Pfam" id="PF05721">
    <property type="entry name" value="PhyH"/>
    <property type="match status" value="1"/>
</dbReference>
<dbReference type="EMBL" id="JBHRZH010000012">
    <property type="protein sequence ID" value="MFC3762210.1"/>
    <property type="molecule type" value="Genomic_DNA"/>
</dbReference>
<reference evidence="3" key="1">
    <citation type="journal article" date="2019" name="Int. J. Syst. Evol. Microbiol.">
        <title>The Global Catalogue of Microorganisms (GCM) 10K type strain sequencing project: providing services to taxonomists for standard genome sequencing and annotation.</title>
        <authorList>
            <consortium name="The Broad Institute Genomics Platform"/>
            <consortium name="The Broad Institute Genome Sequencing Center for Infectious Disease"/>
            <person name="Wu L."/>
            <person name="Ma J."/>
        </authorList>
    </citation>
    <scope>NUCLEOTIDE SEQUENCE [LARGE SCALE GENOMIC DNA]</scope>
    <source>
        <strain evidence="3">CGMCC 4.7241</strain>
    </source>
</reference>
<keyword evidence="3" id="KW-1185">Reference proteome</keyword>
<organism evidence="2 3">
    <name type="scientific">Tenggerimyces flavus</name>
    <dbReference type="NCBI Taxonomy" id="1708749"/>
    <lineage>
        <taxon>Bacteria</taxon>
        <taxon>Bacillati</taxon>
        <taxon>Actinomycetota</taxon>
        <taxon>Actinomycetes</taxon>
        <taxon>Propionibacteriales</taxon>
        <taxon>Nocardioidaceae</taxon>
        <taxon>Tenggerimyces</taxon>
    </lineage>
</organism>
<dbReference type="GO" id="GO:0051213">
    <property type="term" value="F:dioxygenase activity"/>
    <property type="evidence" value="ECO:0007669"/>
    <property type="project" value="UniProtKB-KW"/>
</dbReference>
<accession>A0ABV7YEY0</accession>
<evidence type="ECO:0000313" key="3">
    <source>
        <dbReference type="Proteomes" id="UP001595699"/>
    </source>
</evidence>
<dbReference type="PANTHER" id="PTHR20883">
    <property type="entry name" value="PHYTANOYL-COA DIOXYGENASE DOMAIN CONTAINING 1"/>
    <property type="match status" value="1"/>
</dbReference>
<gene>
    <name evidence="2" type="ORF">ACFOUW_15315</name>
</gene>
<dbReference type="SUPFAM" id="SSF51197">
    <property type="entry name" value="Clavaminate synthase-like"/>
    <property type="match status" value="1"/>
</dbReference>
<keyword evidence="2" id="KW-0560">Oxidoreductase</keyword>
<evidence type="ECO:0000256" key="1">
    <source>
        <dbReference type="SAM" id="MobiDB-lite"/>
    </source>
</evidence>
<name>A0ABV7YEY0_9ACTN</name>
<evidence type="ECO:0000313" key="2">
    <source>
        <dbReference type="EMBL" id="MFC3762210.1"/>
    </source>
</evidence>
<dbReference type="InterPro" id="IPR008775">
    <property type="entry name" value="Phytyl_CoA_dOase-like"/>
</dbReference>
<dbReference type="PANTHER" id="PTHR20883:SF48">
    <property type="entry name" value="ECTOINE DIOXYGENASE"/>
    <property type="match status" value="1"/>
</dbReference>
<sequence length="314" mass="34741">MGQQPYHLSPEEIASFDENGYLILRQRIPAPMLQRLRAATARLIATGKAADELPEDYQVRDEAMFRIDYLHEKGEAATLELLGSPAVLGIAESLSGPNVVPTYETLVFKDEGDGAAIEWHQDAVHPRQHRIYNIDVYLDASRKGAGALRVVPGSQRGRVDICELRDGYGWMPPESFEVELEPGDVLIHDVMIVHGSEPTEGKALRRTIYFEFRAAEQILTEGPWDRAWVDQRLSFLPLALAEHARANPDALQFDWQATPELRPDIDPDSELRILHLKHTGGSYCSAGSVPLPKAKDEGNATSSPAMADATSDPA</sequence>
<dbReference type="Proteomes" id="UP001595699">
    <property type="component" value="Unassembled WGS sequence"/>
</dbReference>
<proteinExistence type="predicted"/>
<keyword evidence="2" id="KW-0223">Dioxygenase</keyword>
<protein>
    <submittedName>
        <fullName evidence="2">Phytanoyl-CoA dioxygenase family protein</fullName>
    </submittedName>
</protein>